<dbReference type="Proteomes" id="UP000254677">
    <property type="component" value="Unassembled WGS sequence"/>
</dbReference>
<accession>A0A378JAQ6</accession>
<protein>
    <submittedName>
        <fullName evidence="2">Uncharacterized protein</fullName>
    </submittedName>
</protein>
<dbReference type="OrthoDB" id="5654416at2"/>
<organism evidence="2 3">
    <name type="scientific">Legionella donaldsonii</name>
    <dbReference type="NCBI Taxonomy" id="45060"/>
    <lineage>
        <taxon>Bacteria</taxon>
        <taxon>Pseudomonadati</taxon>
        <taxon>Pseudomonadota</taxon>
        <taxon>Gammaproteobacteria</taxon>
        <taxon>Legionellales</taxon>
        <taxon>Legionellaceae</taxon>
        <taxon>Legionella</taxon>
    </lineage>
</organism>
<keyword evidence="3" id="KW-1185">Reference proteome</keyword>
<evidence type="ECO:0000313" key="2">
    <source>
        <dbReference type="EMBL" id="STX44862.1"/>
    </source>
</evidence>
<reference evidence="2 3" key="1">
    <citation type="submission" date="2018-06" db="EMBL/GenBank/DDBJ databases">
        <authorList>
            <consortium name="Pathogen Informatics"/>
            <person name="Doyle S."/>
        </authorList>
    </citation>
    <scope>NUCLEOTIDE SEQUENCE [LARGE SCALE GENOMIC DNA]</scope>
    <source>
        <strain evidence="2 3">NCTC13292</strain>
    </source>
</reference>
<feature type="compositionally biased region" description="Basic and acidic residues" evidence="1">
    <location>
        <begin position="326"/>
        <end position="336"/>
    </location>
</feature>
<name>A0A378JAQ6_9GAMM</name>
<evidence type="ECO:0000256" key="1">
    <source>
        <dbReference type="SAM" id="MobiDB-lite"/>
    </source>
</evidence>
<sequence length="336" mass="37095">MKVAENNLINLITMLKNLGHYVPLYMSQVITSHTVAPIRKHLFTLLTQSDEQYKGVTGIAPEDGVYLSSSFGGFVDITKFPPIYLDIPYRKRILRHLATAVAGEAILQETLTHPGDLSCLLKRIKALAKMGVPLADFLQDEPLMSSDSTSTPPVTMFLNEEEAFNSAPSIGTVVGRTITATPMSEQAATAHKWADLLFEIPIGEDEEDDLFNFDLTKDTMVDSAKIELPASGHDTAVSERWGGVMFEIPLCEEEEEERLPLSGTVSSASAEQTSSGDNLFSFFSPLETKEHAGSKRGSIKSLTRNVAAREEYSSKSKTTHKKIKQKVIEDRRHGLY</sequence>
<dbReference type="RefSeq" id="WP_115222462.1">
    <property type="nucleotide sequence ID" value="NZ_UGOA01000001.1"/>
</dbReference>
<feature type="region of interest" description="Disordered" evidence="1">
    <location>
        <begin position="290"/>
        <end position="336"/>
    </location>
</feature>
<proteinExistence type="predicted"/>
<dbReference type="EMBL" id="UGOA01000001">
    <property type="protein sequence ID" value="STX44862.1"/>
    <property type="molecule type" value="Genomic_DNA"/>
</dbReference>
<gene>
    <name evidence="2" type="ORF">NCTC13292_02956</name>
</gene>
<dbReference type="AlphaFoldDB" id="A0A378JAQ6"/>
<evidence type="ECO:0000313" key="3">
    <source>
        <dbReference type="Proteomes" id="UP000254677"/>
    </source>
</evidence>